<dbReference type="PANTHER" id="PTHR43149:SF1">
    <property type="entry name" value="DELTA(3,5)-DELTA(2,4)-DIENOYL-COA ISOMERASE, MITOCHONDRIAL"/>
    <property type="match status" value="1"/>
</dbReference>
<evidence type="ECO:0000256" key="1">
    <source>
        <dbReference type="ARBA" id="ARBA00005254"/>
    </source>
</evidence>
<dbReference type="Gene3D" id="3.90.226.10">
    <property type="entry name" value="2-enoyl-CoA Hydratase, Chain A, domain 1"/>
    <property type="match status" value="1"/>
</dbReference>
<dbReference type="NCBIfam" id="NF005699">
    <property type="entry name" value="PRK07509.1"/>
    <property type="match status" value="1"/>
</dbReference>
<dbReference type="PROSITE" id="PS00166">
    <property type="entry name" value="ENOYL_COA_HYDRATASE"/>
    <property type="match status" value="1"/>
</dbReference>
<dbReference type="Pfam" id="PF00378">
    <property type="entry name" value="ECH_1"/>
    <property type="match status" value="1"/>
</dbReference>
<dbReference type="RefSeq" id="WP_249697347.1">
    <property type="nucleotide sequence ID" value="NZ_JAMFLX010000001.1"/>
</dbReference>
<dbReference type="Proteomes" id="UP001203338">
    <property type="component" value="Unassembled WGS sequence"/>
</dbReference>
<dbReference type="InterPro" id="IPR001753">
    <property type="entry name" value="Enoyl-CoA_hydra/iso"/>
</dbReference>
<sequence length="281" mass="31420">MSNLAGVQSSNIEDSRVLFRVEEHIAYVSLNRPDKHNGLDYLLFRELIATAKKIRKNKAVRAVILSGEGDSFCAGLDFKSVSKTPSMVPKLFLKLPWTSMNAFQQVAYTWKRLPVPVISAIHGNCFGGGLQIALGTDFRVIHPEAKLSIMEIKWGLIPDMSATATLSTLTRYDIAEELTMTGKVFSGQEAFSYGLATRVTEHPMREAKALAKLISEKSPDAIAASKYLYRKTWNAGPRLSLLWERLIQMRLLGRKNQRIAMSNGLAGKDKEPKPFEDRSLF</sequence>
<reference evidence="3 4" key="1">
    <citation type="submission" date="2022-05" db="EMBL/GenBank/DDBJ databases">
        <authorList>
            <person name="Park J.-S."/>
        </authorList>
    </citation>
    <scope>NUCLEOTIDE SEQUENCE [LARGE SCALE GENOMIC DNA]</scope>
    <source>
        <strain evidence="3 4">2012CJ34-2</strain>
    </source>
</reference>
<dbReference type="InterPro" id="IPR018376">
    <property type="entry name" value="Enoyl-CoA_hyd/isom_CS"/>
</dbReference>
<organism evidence="3 4">
    <name type="scientific">Parendozoicomonas callyspongiae</name>
    <dbReference type="NCBI Taxonomy" id="2942213"/>
    <lineage>
        <taxon>Bacteria</taxon>
        <taxon>Pseudomonadati</taxon>
        <taxon>Pseudomonadota</taxon>
        <taxon>Gammaproteobacteria</taxon>
        <taxon>Oceanospirillales</taxon>
        <taxon>Endozoicomonadaceae</taxon>
        <taxon>Parendozoicomonas</taxon>
    </lineage>
</organism>
<comment type="similarity">
    <text evidence="1 2">Belongs to the enoyl-CoA hydratase/isomerase family.</text>
</comment>
<proteinExistence type="inferred from homology"/>
<dbReference type="PANTHER" id="PTHR43149">
    <property type="entry name" value="ENOYL-COA HYDRATASE"/>
    <property type="match status" value="1"/>
</dbReference>
<comment type="caution">
    <text evidence="3">The sequence shown here is derived from an EMBL/GenBank/DDBJ whole genome shotgun (WGS) entry which is preliminary data.</text>
</comment>
<accession>A0ABT0PAZ2</accession>
<gene>
    <name evidence="3" type="ORF">M3P05_00925</name>
</gene>
<protein>
    <submittedName>
        <fullName evidence="3">Crotonase/enoyl-CoA hydratase family protein</fullName>
    </submittedName>
</protein>
<evidence type="ECO:0000313" key="4">
    <source>
        <dbReference type="Proteomes" id="UP001203338"/>
    </source>
</evidence>
<evidence type="ECO:0000313" key="3">
    <source>
        <dbReference type="EMBL" id="MCL6268514.1"/>
    </source>
</evidence>
<keyword evidence="4" id="KW-1185">Reference proteome</keyword>
<name>A0ABT0PAZ2_9GAMM</name>
<dbReference type="SUPFAM" id="SSF52096">
    <property type="entry name" value="ClpP/crotonase"/>
    <property type="match status" value="1"/>
</dbReference>
<dbReference type="CDD" id="cd06558">
    <property type="entry name" value="crotonase-like"/>
    <property type="match status" value="1"/>
</dbReference>
<dbReference type="InterPro" id="IPR045002">
    <property type="entry name" value="Ech1-like"/>
</dbReference>
<evidence type="ECO:0000256" key="2">
    <source>
        <dbReference type="RuleBase" id="RU003707"/>
    </source>
</evidence>
<dbReference type="InterPro" id="IPR029045">
    <property type="entry name" value="ClpP/crotonase-like_dom_sf"/>
</dbReference>
<dbReference type="EMBL" id="JAMFLX010000001">
    <property type="protein sequence ID" value="MCL6268514.1"/>
    <property type="molecule type" value="Genomic_DNA"/>
</dbReference>